<organism evidence="7 8">
    <name type="scientific">Pluralibacter gergoviae</name>
    <name type="common">Enterobacter gergoviae</name>
    <dbReference type="NCBI Taxonomy" id="61647"/>
    <lineage>
        <taxon>Bacteria</taxon>
        <taxon>Pseudomonadati</taxon>
        <taxon>Pseudomonadota</taxon>
        <taxon>Gammaproteobacteria</taxon>
        <taxon>Enterobacterales</taxon>
        <taxon>Enterobacteriaceae</taxon>
        <taxon>Pluralibacter</taxon>
    </lineage>
</organism>
<evidence type="ECO:0000256" key="1">
    <source>
        <dbReference type="ARBA" id="ARBA00001946"/>
    </source>
</evidence>
<dbReference type="PANTHER" id="PTHR32308">
    <property type="entry name" value="LYASE BETA SUBUNIT, PUTATIVE (AFU_ORTHOLOGUE AFUA_4G13030)-RELATED"/>
    <property type="match status" value="1"/>
</dbReference>
<evidence type="ECO:0000259" key="6">
    <source>
        <dbReference type="Pfam" id="PF03328"/>
    </source>
</evidence>
<dbReference type="eggNOG" id="COG2301">
    <property type="taxonomic scope" value="Bacteria"/>
</dbReference>
<dbReference type="SUPFAM" id="SSF51621">
    <property type="entry name" value="Phosphoenolpyruvate/pyruvate domain"/>
    <property type="match status" value="1"/>
</dbReference>
<dbReference type="InterPro" id="IPR015813">
    <property type="entry name" value="Pyrv/PenolPyrv_kinase-like_dom"/>
</dbReference>
<keyword evidence="8" id="KW-1185">Reference proteome</keyword>
<dbReference type="PATRIC" id="fig|61647.13.peg.4855"/>
<gene>
    <name evidence="7" type="ORF">ABW06_02215</name>
</gene>
<feature type="binding site" evidence="4">
    <location>
        <position position="66"/>
    </location>
    <ligand>
        <name>substrate</name>
    </ligand>
</feature>
<name>A0A0F0VYG8_PLUGE</name>
<evidence type="ECO:0000256" key="3">
    <source>
        <dbReference type="ARBA" id="ARBA00022842"/>
    </source>
</evidence>
<feature type="binding site" evidence="5">
    <location>
        <position position="142"/>
    </location>
    <ligand>
        <name>Mg(2+)</name>
        <dbReference type="ChEBI" id="CHEBI:18420"/>
    </ligand>
</feature>
<feature type="domain" description="HpcH/HpaI aldolase/citrate lyase" evidence="6">
    <location>
        <begin position="9"/>
        <end position="209"/>
    </location>
</feature>
<dbReference type="STRING" id="61647.LG71_13530"/>
<evidence type="ECO:0000313" key="8">
    <source>
        <dbReference type="Proteomes" id="UP000036196"/>
    </source>
</evidence>
<comment type="caution">
    <text evidence="7">The sequence shown here is derived from an EMBL/GenBank/DDBJ whole genome shotgun (WGS) entry which is preliminary data.</text>
</comment>
<accession>A0A0F0VYG8</accession>
<protein>
    <recommendedName>
        <fullName evidence="6">HpcH/HpaI aldolase/citrate lyase domain-containing protein</fullName>
    </recommendedName>
</protein>
<dbReference type="EMBL" id="LDZF01000002">
    <property type="protein sequence ID" value="KMK16058.1"/>
    <property type="molecule type" value="Genomic_DNA"/>
</dbReference>
<dbReference type="AlphaFoldDB" id="A0A0F0VYG8"/>
<evidence type="ECO:0000256" key="2">
    <source>
        <dbReference type="ARBA" id="ARBA00022723"/>
    </source>
</evidence>
<dbReference type="GO" id="GO:0006107">
    <property type="term" value="P:oxaloacetate metabolic process"/>
    <property type="evidence" value="ECO:0007669"/>
    <property type="project" value="TreeGrafter"/>
</dbReference>
<dbReference type="InterPro" id="IPR005000">
    <property type="entry name" value="Aldolase/citrate-lyase_domain"/>
</dbReference>
<dbReference type="Pfam" id="PF03328">
    <property type="entry name" value="HpcH_HpaI"/>
    <property type="match status" value="1"/>
</dbReference>
<keyword evidence="2 5" id="KW-0479">Metal-binding</keyword>
<dbReference type="PANTHER" id="PTHR32308:SF0">
    <property type="entry name" value="HPCH_HPAI ALDOLASE_CITRATE LYASE DOMAIN-CONTAINING PROTEIN"/>
    <property type="match status" value="1"/>
</dbReference>
<evidence type="ECO:0000256" key="5">
    <source>
        <dbReference type="PIRSR" id="PIRSR015582-2"/>
    </source>
</evidence>
<dbReference type="GO" id="GO:0003824">
    <property type="term" value="F:catalytic activity"/>
    <property type="evidence" value="ECO:0007669"/>
    <property type="project" value="InterPro"/>
</dbReference>
<proteinExistence type="predicted"/>
<feature type="binding site" evidence="4">
    <location>
        <position position="116"/>
    </location>
    <ligand>
        <name>substrate</name>
    </ligand>
</feature>
<dbReference type="PIRSF" id="PIRSF015582">
    <property type="entry name" value="Cit_lyase_B"/>
    <property type="match status" value="1"/>
</dbReference>
<evidence type="ECO:0000256" key="4">
    <source>
        <dbReference type="PIRSR" id="PIRSR015582-1"/>
    </source>
</evidence>
<sequence length="267" mass="29136">MNSMDYVERSFLFVPGDRSERFEKAKSSGSDAIIIDLEDAVTPENKRLARENALRYLQAGNRAFIRINAAGSEWFEADLQVIADGRCAGAFLSKAESAQQVAAVAGRCASVYPIIESARGFRNLQAISQAPGVKRLAFGTLDFSLDTGMADNDRVLIAVRTEIVLTSRLAGLQPPIDGVTTEFRNTDRTVLDATHSREMGFGGKLCIHPAQVPCVNNIFGYSDEEIAWADNILSLSQSSYGAVSDNGKMVDKPVLEKAKRILAHRFS</sequence>
<keyword evidence="3 5" id="KW-0460">Magnesium</keyword>
<dbReference type="InterPro" id="IPR040442">
    <property type="entry name" value="Pyrv_kinase-like_dom_sf"/>
</dbReference>
<feature type="binding site" evidence="5">
    <location>
        <position position="116"/>
    </location>
    <ligand>
        <name>Mg(2+)</name>
        <dbReference type="ChEBI" id="CHEBI:18420"/>
    </ligand>
</feature>
<dbReference type="Gene3D" id="3.20.20.60">
    <property type="entry name" value="Phosphoenolpyruvate-binding domains"/>
    <property type="match status" value="1"/>
</dbReference>
<reference evidence="7 8" key="1">
    <citation type="submission" date="2015-05" db="EMBL/GenBank/DDBJ databases">
        <title>Genome sequences of Pluralibacter gergoviae.</title>
        <authorList>
            <person name="Greninger A.L."/>
            <person name="Miller S."/>
        </authorList>
    </citation>
    <scope>NUCLEOTIDE SEQUENCE [LARGE SCALE GENOMIC DNA]</scope>
    <source>
        <strain evidence="7 8">JS81F13</strain>
    </source>
</reference>
<dbReference type="GO" id="GO:0000287">
    <property type="term" value="F:magnesium ion binding"/>
    <property type="evidence" value="ECO:0007669"/>
    <property type="project" value="TreeGrafter"/>
</dbReference>
<dbReference type="InterPro" id="IPR011206">
    <property type="entry name" value="Citrate_lyase_beta/mcl1/mcl2"/>
</dbReference>
<dbReference type="Proteomes" id="UP000036196">
    <property type="component" value="Unassembled WGS sequence"/>
</dbReference>
<comment type="cofactor">
    <cofactor evidence="1">
        <name>Mg(2+)</name>
        <dbReference type="ChEBI" id="CHEBI:18420"/>
    </cofactor>
</comment>
<evidence type="ECO:0000313" key="7">
    <source>
        <dbReference type="EMBL" id="KMK16058.1"/>
    </source>
</evidence>